<dbReference type="HOGENOM" id="CLU_017584_4_5_2"/>
<sequence>MYAKRLDNLPPYLFAQIDALKAQKRAEGVDLIDLGVGDPDLPTPKHIVDALCEAARDPATHHYPDYLGMLEYRQAVATWYDRRFGVKLDPKKEVLALIGSKEGIAHIPEAFVNPGDYVLVSDPGYPVYKTSTLFAEGKCHPMPLLEKNNFLPDYSAIPKDVLKTAKLMFIGYPNNPTGAVASMDFFEETVDFAKDNDIIVVHDNAYSEISFDGYKSPSFLEAKGAMDVGLETHSLSKTYNMTGWRIGMCVGNAGLIEAFGRVKTNIDSGVFDAIQRASIVALTGPQDCVDEACAVYKERRDALVSGLRSLGFEVTSPKASFYVWMKVPDSVEFVAKMINEAGIVVTPGTGFGASGAGYVRFAITRPVDRINEAIDRMNECGIRG</sequence>
<accession>A2SR50</accession>
<dbReference type="InterPro" id="IPR015422">
    <property type="entry name" value="PyrdxlP-dep_Trfase_small"/>
</dbReference>
<gene>
    <name evidence="6" type="ordered locus">Mlab_0633</name>
</gene>
<comment type="cofactor">
    <cofactor evidence="1 4">
        <name>pyridoxal 5'-phosphate</name>
        <dbReference type="ChEBI" id="CHEBI:597326"/>
    </cofactor>
</comment>
<evidence type="ECO:0000313" key="6">
    <source>
        <dbReference type="EMBL" id="ABN06806.1"/>
    </source>
</evidence>
<dbReference type="OrthoDB" id="372018at2157"/>
<keyword evidence="7" id="KW-1185">Reference proteome</keyword>
<evidence type="ECO:0000259" key="5">
    <source>
        <dbReference type="Pfam" id="PF00155"/>
    </source>
</evidence>
<keyword evidence="2 4" id="KW-0032">Aminotransferase</keyword>
<dbReference type="GO" id="GO:0009089">
    <property type="term" value="P:lysine biosynthetic process via diaminopimelate"/>
    <property type="evidence" value="ECO:0007669"/>
    <property type="project" value="InterPro"/>
</dbReference>
<dbReference type="AlphaFoldDB" id="A2SR50"/>
<dbReference type="Pfam" id="PF00155">
    <property type="entry name" value="Aminotran_1_2"/>
    <property type="match status" value="1"/>
</dbReference>
<dbReference type="InterPro" id="IPR004838">
    <property type="entry name" value="NHTrfase_class1_PyrdxlP-BS"/>
</dbReference>
<evidence type="ECO:0000256" key="4">
    <source>
        <dbReference type="RuleBase" id="RU000481"/>
    </source>
</evidence>
<dbReference type="InterPro" id="IPR050881">
    <property type="entry name" value="LL-DAP_aminotransferase"/>
</dbReference>
<dbReference type="PROSITE" id="PS00105">
    <property type="entry name" value="AA_TRANSFER_CLASS_1"/>
    <property type="match status" value="1"/>
</dbReference>
<dbReference type="GO" id="GO:0010285">
    <property type="term" value="F:L,L-diaminopimelate aminotransferase activity"/>
    <property type="evidence" value="ECO:0007669"/>
    <property type="project" value="InterPro"/>
</dbReference>
<dbReference type="PANTHER" id="PTHR42832:SF3">
    <property type="entry name" value="L-GLUTAMINE--4-(METHYLSULFANYL)-2-OXOBUTANOATE AMINOTRANSFERASE"/>
    <property type="match status" value="1"/>
</dbReference>
<dbReference type="EMBL" id="CP000559">
    <property type="protein sequence ID" value="ABN06806.1"/>
    <property type="molecule type" value="Genomic_DNA"/>
</dbReference>
<dbReference type="EC" id="2.6.1.-" evidence="4"/>
<evidence type="ECO:0000256" key="2">
    <source>
        <dbReference type="ARBA" id="ARBA00022576"/>
    </source>
</evidence>
<dbReference type="InterPro" id="IPR019881">
    <property type="entry name" value="DAP-NH2Trfase_DapL_Desulfo"/>
</dbReference>
<dbReference type="InterPro" id="IPR004839">
    <property type="entry name" value="Aminotransferase_I/II_large"/>
</dbReference>
<dbReference type="KEGG" id="mla:Mlab_0633"/>
<dbReference type="eggNOG" id="arCOG01133">
    <property type="taxonomic scope" value="Archaea"/>
</dbReference>
<dbReference type="Gene3D" id="3.90.1150.10">
    <property type="entry name" value="Aspartate Aminotransferase, domain 1"/>
    <property type="match status" value="1"/>
</dbReference>
<evidence type="ECO:0000256" key="1">
    <source>
        <dbReference type="ARBA" id="ARBA00001933"/>
    </source>
</evidence>
<proteinExistence type="inferred from homology"/>
<evidence type="ECO:0000313" key="7">
    <source>
        <dbReference type="Proteomes" id="UP000000365"/>
    </source>
</evidence>
<dbReference type="SUPFAM" id="SSF53383">
    <property type="entry name" value="PLP-dependent transferases"/>
    <property type="match status" value="1"/>
</dbReference>
<name>A2SR50_METLZ</name>
<keyword evidence="3 4" id="KW-0808">Transferase</keyword>
<dbReference type="GO" id="GO:0030170">
    <property type="term" value="F:pyridoxal phosphate binding"/>
    <property type="evidence" value="ECO:0007669"/>
    <property type="project" value="InterPro"/>
</dbReference>
<dbReference type="NCBIfam" id="NF006756">
    <property type="entry name" value="PRK09276.1"/>
    <property type="match status" value="1"/>
</dbReference>
<dbReference type="InterPro" id="IPR015424">
    <property type="entry name" value="PyrdxlP-dep_Trfase"/>
</dbReference>
<evidence type="ECO:0000256" key="3">
    <source>
        <dbReference type="ARBA" id="ARBA00022679"/>
    </source>
</evidence>
<dbReference type="GeneID" id="4795348"/>
<feature type="domain" description="Aminotransferase class I/classII large" evidence="5">
    <location>
        <begin position="30"/>
        <end position="376"/>
    </location>
</feature>
<dbReference type="RefSeq" id="WP_011833007.1">
    <property type="nucleotide sequence ID" value="NC_008942.1"/>
</dbReference>
<dbReference type="InterPro" id="IPR015421">
    <property type="entry name" value="PyrdxlP-dep_Trfase_major"/>
</dbReference>
<dbReference type="PANTHER" id="PTHR42832">
    <property type="entry name" value="AMINO ACID AMINOTRANSFERASE"/>
    <property type="match status" value="1"/>
</dbReference>
<protein>
    <recommendedName>
        <fullName evidence="4">Aminotransferase</fullName>
        <ecNumber evidence="4">2.6.1.-</ecNumber>
    </recommendedName>
</protein>
<dbReference type="NCBIfam" id="TIGR03540">
    <property type="entry name" value="DapC_direct"/>
    <property type="match status" value="1"/>
</dbReference>
<dbReference type="STRING" id="410358.Mlab_0633"/>
<reference evidence="6 7" key="1">
    <citation type="journal article" date="2009" name="Stand. Genomic Sci.">
        <title>Complete genome sequence of Methanocorpusculum labreanum type strain Z.</title>
        <authorList>
            <person name="Anderson I.J."/>
            <person name="Sieprawska-Lupa M."/>
            <person name="Goltsman E."/>
            <person name="Lapidus A."/>
            <person name="Copeland A."/>
            <person name="Glavina Del Rio T."/>
            <person name="Tice H."/>
            <person name="Dalin E."/>
            <person name="Barry K."/>
            <person name="Pitluck S."/>
            <person name="Hauser L."/>
            <person name="Land M."/>
            <person name="Lucas S."/>
            <person name="Richardson P."/>
            <person name="Whitman W.B."/>
            <person name="Kyrpides N.C."/>
        </authorList>
    </citation>
    <scope>NUCLEOTIDE SEQUENCE [LARGE SCALE GENOMIC DNA]</scope>
    <source>
        <strain evidence="7">ATCC 43576 / DSM 4855 / Z</strain>
    </source>
</reference>
<dbReference type="Gene3D" id="3.40.640.10">
    <property type="entry name" value="Type I PLP-dependent aspartate aminotransferase-like (Major domain)"/>
    <property type="match status" value="1"/>
</dbReference>
<organism evidence="6 7">
    <name type="scientific">Methanocorpusculum labreanum (strain ATCC 43576 / DSM 4855 / Z)</name>
    <dbReference type="NCBI Taxonomy" id="410358"/>
    <lineage>
        <taxon>Archaea</taxon>
        <taxon>Methanobacteriati</taxon>
        <taxon>Methanobacteriota</taxon>
        <taxon>Stenosarchaea group</taxon>
        <taxon>Methanomicrobia</taxon>
        <taxon>Methanomicrobiales</taxon>
        <taxon>Methanocorpusculaceae</taxon>
        <taxon>Methanocorpusculum</taxon>
    </lineage>
</organism>
<dbReference type="Proteomes" id="UP000000365">
    <property type="component" value="Chromosome"/>
</dbReference>
<comment type="similarity">
    <text evidence="4">Belongs to the class-I pyridoxal-phosphate-dependent aminotransferase family.</text>
</comment>
<dbReference type="CDD" id="cd00609">
    <property type="entry name" value="AAT_like"/>
    <property type="match status" value="1"/>
</dbReference>